<keyword evidence="3" id="KW-1185">Reference proteome</keyword>
<dbReference type="EMBL" id="CABPRV010000002">
    <property type="protein sequence ID" value="VVD83860.1"/>
    <property type="molecule type" value="Genomic_DNA"/>
</dbReference>
<reference evidence="2 3" key="1">
    <citation type="submission" date="2019-08" db="EMBL/GenBank/DDBJ databases">
        <authorList>
            <person name="Peeters C."/>
        </authorList>
    </citation>
    <scope>NUCLEOTIDE SEQUENCE [LARGE SCALE GENOMIC DNA]</scope>
    <source>
        <strain evidence="2 3">LMG 20602</strain>
    </source>
</reference>
<evidence type="ECO:0000313" key="2">
    <source>
        <dbReference type="EMBL" id="VVD83860.1"/>
    </source>
</evidence>
<feature type="region of interest" description="Disordered" evidence="1">
    <location>
        <begin position="581"/>
        <end position="607"/>
    </location>
</feature>
<name>A0ABY6VSM8_9BURK</name>
<comment type="caution">
    <text evidence="2">The sequence shown here is derived from an EMBL/GenBank/DDBJ whole genome shotgun (WGS) entry which is preliminary data.</text>
</comment>
<sequence length="607" mass="66353">MVWEVIRPWVSACVPVWRECTPEPSLDVAIQAFDAVLQQCSAGSHEIDRAIERLQKVAARADNWRVISAAFREGTDRKSMVAKLVRSHLVTCDVGMKHALRVARIKTLGDEATSVVHALTPDARAEILSRWSAPEHTALMMTPSGLVAMGIPGTVFRCPVMDGCISPDGLGLTQREATQLLLARLEDQQTSTTVLDALPEAAPRQRYVVGNLLAEVLGANESPPSEVDRDALYRVAVIVHDALKGRNDVPVSLSDRFSRFFAISGDHARAAEAHDTVAAFRLQLVRKEAGLSRKVPETLRDAHWERAIFYSTSAAARLSTAALHLACLETNKPEEIRLCLATARRFRDAGDAAYAVAFYARAAQTSALTNAFGEVEKILDEARGEVRGDYEGLCMIYERCAKTFEACGHPFAAALLHMLAVDYATKLRAQGVDVAIVTPLETHHRRRAQACFARADRKAGPEDIGSLLAFAAGPLWGKLTSPDGVVGQTAIIRFSEACDAITCNPFDAAPDSRWVLMHHGTQTTGRKLYDFVTEATMRALMASRSRHPSHDRAYQQSDFVRGLTVVNMLYTAGRQSQDAEQALPSAVIKQEQESIDDDSSIRGNGVS</sequence>
<dbReference type="Proteomes" id="UP000366065">
    <property type="component" value="Unassembled WGS sequence"/>
</dbReference>
<organism evidence="2 3">
    <name type="scientific">Pandoraea capi</name>
    <dbReference type="NCBI Taxonomy" id="2508286"/>
    <lineage>
        <taxon>Bacteria</taxon>
        <taxon>Pseudomonadati</taxon>
        <taxon>Pseudomonadota</taxon>
        <taxon>Betaproteobacteria</taxon>
        <taxon>Burkholderiales</taxon>
        <taxon>Burkholderiaceae</taxon>
        <taxon>Pandoraea</taxon>
    </lineage>
</organism>
<dbReference type="RefSeq" id="WP_150720446.1">
    <property type="nucleotide sequence ID" value="NZ_CABPRV010000002.1"/>
</dbReference>
<protein>
    <submittedName>
        <fullName evidence="2">Uncharacterized protein</fullName>
    </submittedName>
</protein>
<gene>
    <name evidence="2" type="ORF">PCA20602_01269</name>
</gene>
<proteinExistence type="predicted"/>
<evidence type="ECO:0000256" key="1">
    <source>
        <dbReference type="SAM" id="MobiDB-lite"/>
    </source>
</evidence>
<evidence type="ECO:0000313" key="3">
    <source>
        <dbReference type="Proteomes" id="UP000366065"/>
    </source>
</evidence>
<accession>A0ABY6VSM8</accession>